<evidence type="ECO:0000313" key="3">
    <source>
        <dbReference type="Proteomes" id="UP001054252"/>
    </source>
</evidence>
<proteinExistence type="predicted"/>
<evidence type="ECO:0000313" key="2">
    <source>
        <dbReference type="EMBL" id="GKV27727.1"/>
    </source>
</evidence>
<dbReference type="Proteomes" id="UP001054252">
    <property type="component" value="Unassembled WGS sequence"/>
</dbReference>
<feature type="compositionally biased region" description="Polar residues" evidence="1">
    <location>
        <begin position="192"/>
        <end position="208"/>
    </location>
</feature>
<comment type="caution">
    <text evidence="2">The sequence shown here is derived from an EMBL/GenBank/DDBJ whole genome shotgun (WGS) entry which is preliminary data.</text>
</comment>
<reference evidence="2 3" key="1">
    <citation type="journal article" date="2021" name="Commun. Biol.">
        <title>The genome of Shorea leprosula (Dipterocarpaceae) highlights the ecological relevance of drought in aseasonal tropical rainforests.</title>
        <authorList>
            <person name="Ng K.K.S."/>
            <person name="Kobayashi M.J."/>
            <person name="Fawcett J.A."/>
            <person name="Hatakeyama M."/>
            <person name="Paape T."/>
            <person name="Ng C.H."/>
            <person name="Ang C.C."/>
            <person name="Tnah L.H."/>
            <person name="Lee C.T."/>
            <person name="Nishiyama T."/>
            <person name="Sese J."/>
            <person name="O'Brien M.J."/>
            <person name="Copetti D."/>
            <person name="Mohd Noor M.I."/>
            <person name="Ong R.C."/>
            <person name="Putra M."/>
            <person name="Sireger I.Z."/>
            <person name="Indrioko S."/>
            <person name="Kosugi Y."/>
            <person name="Izuno A."/>
            <person name="Isagi Y."/>
            <person name="Lee S.L."/>
            <person name="Shimizu K.K."/>
        </authorList>
    </citation>
    <scope>NUCLEOTIDE SEQUENCE [LARGE SCALE GENOMIC DNA]</scope>
    <source>
        <strain evidence="2">214</strain>
    </source>
</reference>
<dbReference type="AlphaFoldDB" id="A0AAV5KTB7"/>
<gene>
    <name evidence="2" type="ORF">SLEP1_g36864</name>
</gene>
<dbReference type="PANTHER" id="PTHR35103">
    <property type="entry name" value="OS06G0115700 PROTEIN"/>
    <property type="match status" value="1"/>
</dbReference>
<keyword evidence="3" id="KW-1185">Reference proteome</keyword>
<feature type="region of interest" description="Disordered" evidence="1">
    <location>
        <begin position="187"/>
        <end position="217"/>
    </location>
</feature>
<organism evidence="2 3">
    <name type="scientific">Rubroshorea leprosula</name>
    <dbReference type="NCBI Taxonomy" id="152421"/>
    <lineage>
        <taxon>Eukaryota</taxon>
        <taxon>Viridiplantae</taxon>
        <taxon>Streptophyta</taxon>
        <taxon>Embryophyta</taxon>
        <taxon>Tracheophyta</taxon>
        <taxon>Spermatophyta</taxon>
        <taxon>Magnoliopsida</taxon>
        <taxon>eudicotyledons</taxon>
        <taxon>Gunneridae</taxon>
        <taxon>Pentapetalae</taxon>
        <taxon>rosids</taxon>
        <taxon>malvids</taxon>
        <taxon>Malvales</taxon>
        <taxon>Dipterocarpaceae</taxon>
        <taxon>Rubroshorea</taxon>
    </lineage>
</organism>
<dbReference type="PANTHER" id="PTHR35103:SF1">
    <property type="entry name" value="OS06G0115700 PROTEIN"/>
    <property type="match status" value="1"/>
</dbReference>
<evidence type="ECO:0000256" key="1">
    <source>
        <dbReference type="SAM" id="MobiDB-lite"/>
    </source>
</evidence>
<accession>A0AAV5KTB7</accession>
<protein>
    <submittedName>
        <fullName evidence="2">Uncharacterized protein</fullName>
    </submittedName>
</protein>
<dbReference type="EMBL" id="BPVZ01000076">
    <property type="protein sequence ID" value="GKV27727.1"/>
    <property type="molecule type" value="Genomic_DNA"/>
</dbReference>
<sequence length="217" mass="24247">MVVVPLGPGKFYGGSLPRPRFYTDTKFNPDRVDPPLPVMDPLLSRANEAHWSMGGLSFERLRLQDRIEGKVEKLRPQVGELRDSPEKDLTIDRSVKRRRFLALFDSYDESDDRRDGEFLKEKVKKAFSRGAVRNLGDDFEMVAEESSAVREKRSTGVGANVMKIVEQITDGVGFAGEKRVKKILKNGRGVVQSGTRTSPRSATGTRTSPRLAKCCSS</sequence>
<name>A0AAV5KTB7_9ROSI</name>